<keyword evidence="4" id="KW-1185">Reference proteome</keyword>
<gene>
    <name evidence="3" type="ORF">SAMN05421721_101222</name>
</gene>
<evidence type="ECO:0000313" key="3">
    <source>
        <dbReference type="EMBL" id="SFM26183.1"/>
    </source>
</evidence>
<dbReference type="SUPFAM" id="SSF48452">
    <property type="entry name" value="TPR-like"/>
    <property type="match status" value="1"/>
</dbReference>
<dbReference type="AlphaFoldDB" id="A0A1I4PFL1"/>
<name>A0A1I4PFL1_ECTMO</name>
<dbReference type="EMBL" id="FOUO01000001">
    <property type="protein sequence ID" value="SFM26183.1"/>
    <property type="molecule type" value="Genomic_DNA"/>
</dbReference>
<dbReference type="STRING" id="195064.SAMN05421721_101222"/>
<dbReference type="Proteomes" id="UP000199556">
    <property type="component" value="Unassembled WGS sequence"/>
</dbReference>
<dbReference type="SUPFAM" id="SSF52172">
    <property type="entry name" value="CheY-like"/>
    <property type="match status" value="1"/>
</dbReference>
<dbReference type="RefSeq" id="WP_090483350.1">
    <property type="nucleotide sequence ID" value="NZ_FOUO01000001.1"/>
</dbReference>
<organism evidence="3 4">
    <name type="scientific">Ectothiorhodospira mobilis</name>
    <dbReference type="NCBI Taxonomy" id="195064"/>
    <lineage>
        <taxon>Bacteria</taxon>
        <taxon>Pseudomonadati</taxon>
        <taxon>Pseudomonadota</taxon>
        <taxon>Gammaproteobacteria</taxon>
        <taxon>Chromatiales</taxon>
        <taxon>Ectothiorhodospiraceae</taxon>
        <taxon>Ectothiorhodospira</taxon>
    </lineage>
</organism>
<dbReference type="InterPro" id="IPR011990">
    <property type="entry name" value="TPR-like_helical_dom_sf"/>
</dbReference>
<proteinExistence type="predicted"/>
<dbReference type="SMART" id="SM00448">
    <property type="entry name" value="REC"/>
    <property type="match status" value="1"/>
</dbReference>
<dbReference type="GO" id="GO:0000160">
    <property type="term" value="P:phosphorelay signal transduction system"/>
    <property type="evidence" value="ECO:0007669"/>
    <property type="project" value="InterPro"/>
</dbReference>
<accession>A0A1I4PFL1</accession>
<dbReference type="PANTHER" id="PTHR43228">
    <property type="entry name" value="TWO-COMPONENT RESPONSE REGULATOR"/>
    <property type="match status" value="1"/>
</dbReference>
<sequence>MDRSLGRRRVLVVDDFPAMRTTLAQMLLSMGLQEEPDMAQDAAQALARLRARRYDIVLCDYNLGGGMDGQQLLEIARREGRVDVACVFILITAENSSEMVMAALESGPDAYLSKPITKVLLKTRLERALQRRDPMRPVADALARGDTAAALQVLAVMRAAGRGEAADVLRLQAELGIEAGDLDTAEAAAREAQRERPLAWACNALGRVAQRRGDLAAAENHFREAMAVTPYFMSAHDHLAEVLELQDRRSEALDVLDRAVQRSSRSLPRQRRLGRLALEQGHWDLAAQAWARAAELAAPQGEAHPSDHVWTAFALARVGDTRGAARCLRHMEQALEGDPELPWWSLVGRLDLCGVTAADPTELLDTLDTRLLWTPPPEAVRAALVQVLQHLGEVERAELLRQEAG</sequence>
<reference evidence="3 4" key="1">
    <citation type="submission" date="2016-10" db="EMBL/GenBank/DDBJ databases">
        <authorList>
            <person name="de Groot N.N."/>
        </authorList>
    </citation>
    <scope>NUCLEOTIDE SEQUENCE [LARGE SCALE GENOMIC DNA]</scope>
    <source>
        <strain evidence="3 4">DSM 4180</strain>
    </source>
</reference>
<dbReference type="InterPro" id="IPR019734">
    <property type="entry name" value="TPR_rpt"/>
</dbReference>
<feature type="modified residue" description="4-aspartylphosphate" evidence="1">
    <location>
        <position position="60"/>
    </location>
</feature>
<feature type="domain" description="Response regulatory" evidence="2">
    <location>
        <begin position="9"/>
        <end position="129"/>
    </location>
</feature>
<dbReference type="Pfam" id="PF00072">
    <property type="entry name" value="Response_reg"/>
    <property type="match status" value="1"/>
</dbReference>
<dbReference type="Gene3D" id="3.40.50.2300">
    <property type="match status" value="1"/>
</dbReference>
<dbReference type="Gene3D" id="1.25.40.10">
    <property type="entry name" value="Tetratricopeptide repeat domain"/>
    <property type="match status" value="2"/>
</dbReference>
<dbReference type="OrthoDB" id="7298659at2"/>
<protein>
    <submittedName>
        <fullName evidence="3">Response regulator receiver domain-containing protein</fullName>
    </submittedName>
</protein>
<evidence type="ECO:0000259" key="2">
    <source>
        <dbReference type="PROSITE" id="PS50110"/>
    </source>
</evidence>
<evidence type="ECO:0000313" key="4">
    <source>
        <dbReference type="Proteomes" id="UP000199556"/>
    </source>
</evidence>
<keyword evidence="1" id="KW-0597">Phosphoprotein</keyword>
<dbReference type="InterPro" id="IPR052048">
    <property type="entry name" value="ST_Response_Regulator"/>
</dbReference>
<evidence type="ECO:0000256" key="1">
    <source>
        <dbReference type="PROSITE-ProRule" id="PRU00169"/>
    </source>
</evidence>
<dbReference type="PROSITE" id="PS50110">
    <property type="entry name" value="RESPONSE_REGULATORY"/>
    <property type="match status" value="1"/>
</dbReference>
<dbReference type="PANTHER" id="PTHR43228:SF1">
    <property type="entry name" value="TWO-COMPONENT RESPONSE REGULATOR ARR22"/>
    <property type="match status" value="1"/>
</dbReference>
<dbReference type="InterPro" id="IPR001789">
    <property type="entry name" value="Sig_transdc_resp-reg_receiver"/>
</dbReference>
<dbReference type="SMART" id="SM00028">
    <property type="entry name" value="TPR"/>
    <property type="match status" value="3"/>
</dbReference>
<dbReference type="InterPro" id="IPR011006">
    <property type="entry name" value="CheY-like_superfamily"/>
</dbReference>